<sequence length="131" mass="14728">MFKINPRSINFARSFSQSLRLRQVQEIESVDQYRKLIANEGLTFIDFYATWCGPCKAIEPIINKLSEKVPEISFARVDVDQQTEIAKINGISAMPTLILYKDGGPLDGVIGADIKKIMEKLSLHSGKEVKL</sequence>
<organism evidence="1 2">
    <name type="scientific">[Candida] jaroonii</name>
    <dbReference type="NCBI Taxonomy" id="467808"/>
    <lineage>
        <taxon>Eukaryota</taxon>
        <taxon>Fungi</taxon>
        <taxon>Dikarya</taxon>
        <taxon>Ascomycota</taxon>
        <taxon>Saccharomycotina</taxon>
        <taxon>Pichiomycetes</taxon>
        <taxon>Debaryomycetaceae</taxon>
        <taxon>Yamadazyma</taxon>
    </lineage>
</organism>
<comment type="caution">
    <text evidence="1">The sequence shown here is derived from an EMBL/GenBank/DDBJ whole genome shotgun (WGS) entry which is preliminary data.</text>
</comment>
<evidence type="ECO:0000313" key="1">
    <source>
        <dbReference type="EMBL" id="CAH6720453.1"/>
    </source>
</evidence>
<keyword evidence="2" id="KW-1185">Reference proteome</keyword>
<gene>
    <name evidence="1" type="ORF">CLIB1444_04S00386</name>
</gene>
<dbReference type="EMBL" id="CALSDN010000004">
    <property type="protein sequence ID" value="CAH6720453.1"/>
    <property type="molecule type" value="Genomic_DNA"/>
</dbReference>
<proteinExistence type="predicted"/>
<accession>A0ACA9Y6R5</accession>
<name>A0ACA9Y6R5_9ASCO</name>
<protein>
    <submittedName>
        <fullName evidence="1">Thioredoxin-1</fullName>
    </submittedName>
</protein>
<dbReference type="Proteomes" id="UP001152531">
    <property type="component" value="Unassembled WGS sequence"/>
</dbReference>
<evidence type="ECO:0000313" key="2">
    <source>
        <dbReference type="Proteomes" id="UP001152531"/>
    </source>
</evidence>
<reference evidence="1" key="1">
    <citation type="submission" date="2022-06" db="EMBL/GenBank/DDBJ databases">
        <authorList>
            <person name="Legras J.-L."/>
            <person name="Devillers H."/>
            <person name="Grondin C."/>
        </authorList>
    </citation>
    <scope>NUCLEOTIDE SEQUENCE</scope>
    <source>
        <strain evidence="1">CLIB 1444</strain>
    </source>
</reference>